<feature type="non-terminal residue" evidence="3">
    <location>
        <position position="1"/>
    </location>
</feature>
<evidence type="ECO:0000256" key="1">
    <source>
        <dbReference type="ARBA" id="ARBA00023002"/>
    </source>
</evidence>
<evidence type="ECO:0000313" key="5">
    <source>
        <dbReference type="RefSeq" id="XP_033568693.1"/>
    </source>
</evidence>
<evidence type="ECO:0000313" key="3">
    <source>
        <dbReference type="EMBL" id="KAF2801729.1"/>
    </source>
</evidence>
<reference evidence="3 5" key="1">
    <citation type="journal article" date="2020" name="Stud. Mycol.">
        <title>101 Dothideomycetes genomes: a test case for predicting lifestyles and emergence of pathogens.</title>
        <authorList>
            <person name="Haridas S."/>
            <person name="Albert R."/>
            <person name="Binder M."/>
            <person name="Bloem J."/>
            <person name="Labutti K."/>
            <person name="Salamov A."/>
            <person name="Andreopoulos B."/>
            <person name="Baker S."/>
            <person name="Barry K."/>
            <person name="Bills G."/>
            <person name="Bluhm B."/>
            <person name="Cannon C."/>
            <person name="Castanera R."/>
            <person name="Culley D."/>
            <person name="Daum C."/>
            <person name="Ezra D."/>
            <person name="Gonzalez J."/>
            <person name="Henrissat B."/>
            <person name="Kuo A."/>
            <person name="Liang C."/>
            <person name="Lipzen A."/>
            <person name="Lutzoni F."/>
            <person name="Magnuson J."/>
            <person name="Mondo S."/>
            <person name="Nolan M."/>
            <person name="Ohm R."/>
            <person name="Pangilinan J."/>
            <person name="Park H.-J."/>
            <person name="Ramirez L."/>
            <person name="Alfaro M."/>
            <person name="Sun H."/>
            <person name="Tritt A."/>
            <person name="Yoshinaga Y."/>
            <person name="Zwiers L.-H."/>
            <person name="Turgeon B."/>
            <person name="Goodwin S."/>
            <person name="Spatafora J."/>
            <person name="Crous P."/>
            <person name="Grigoriev I."/>
        </authorList>
    </citation>
    <scope>NUCLEOTIDE SEQUENCE</scope>
    <source>
        <strain evidence="3 5">CBS 304.34</strain>
    </source>
</reference>
<dbReference type="Proteomes" id="UP000504636">
    <property type="component" value="Unplaced"/>
</dbReference>
<protein>
    <submittedName>
        <fullName evidence="3 5">Uncharacterized protein</fullName>
    </submittedName>
</protein>
<reference evidence="5" key="2">
    <citation type="submission" date="2020-04" db="EMBL/GenBank/DDBJ databases">
        <authorList>
            <consortium name="NCBI Genome Project"/>
        </authorList>
    </citation>
    <scope>NUCLEOTIDE SEQUENCE</scope>
    <source>
        <strain evidence="5">CBS 304.34</strain>
    </source>
</reference>
<reference evidence="5" key="3">
    <citation type="submission" date="2025-04" db="UniProtKB">
        <authorList>
            <consortium name="RefSeq"/>
        </authorList>
    </citation>
    <scope>IDENTIFICATION</scope>
    <source>
        <strain evidence="5">CBS 304.34</strain>
    </source>
</reference>
<dbReference type="PANTHER" id="PTHR34598">
    <property type="entry name" value="BLL6449 PROTEIN"/>
    <property type="match status" value="1"/>
</dbReference>
<dbReference type="AlphaFoldDB" id="A0A6A6XZA2"/>
<dbReference type="GO" id="GO:0016491">
    <property type="term" value="F:oxidoreductase activity"/>
    <property type="evidence" value="ECO:0007669"/>
    <property type="project" value="UniProtKB-KW"/>
</dbReference>
<keyword evidence="1" id="KW-0560">Oxidoreductase</keyword>
<organism evidence="3">
    <name type="scientific">Mytilinidion resinicola</name>
    <dbReference type="NCBI Taxonomy" id="574789"/>
    <lineage>
        <taxon>Eukaryota</taxon>
        <taxon>Fungi</taxon>
        <taxon>Dikarya</taxon>
        <taxon>Ascomycota</taxon>
        <taxon>Pezizomycotina</taxon>
        <taxon>Dothideomycetes</taxon>
        <taxon>Pleosporomycetidae</taxon>
        <taxon>Mytilinidiales</taxon>
        <taxon>Mytilinidiaceae</taxon>
        <taxon>Mytilinidion</taxon>
    </lineage>
</organism>
<proteinExistence type="inferred from homology"/>
<accession>A0A6A6XZA2</accession>
<evidence type="ECO:0000313" key="4">
    <source>
        <dbReference type="Proteomes" id="UP000504636"/>
    </source>
</evidence>
<keyword evidence="4" id="KW-1185">Reference proteome</keyword>
<dbReference type="InterPro" id="IPR044053">
    <property type="entry name" value="AsaB-like"/>
</dbReference>
<name>A0A6A6XZA2_9PEZI</name>
<comment type="similarity">
    <text evidence="2">Belongs to the asaB hydroxylase/desaturase family.</text>
</comment>
<dbReference type="GeneID" id="54457197"/>
<dbReference type="OrthoDB" id="412788at2759"/>
<evidence type="ECO:0000256" key="2">
    <source>
        <dbReference type="ARBA" id="ARBA00023604"/>
    </source>
</evidence>
<dbReference type="RefSeq" id="XP_033568693.1">
    <property type="nucleotide sequence ID" value="XM_033716304.1"/>
</dbReference>
<dbReference type="PANTHER" id="PTHR34598:SF3">
    <property type="entry name" value="OXIDOREDUCTASE AN1597"/>
    <property type="match status" value="1"/>
</dbReference>
<gene>
    <name evidence="3 5" type="ORF">BDZ99DRAFT_402741</name>
</gene>
<sequence>SVWRPINHPAEDNTLTLCDGSAIDDSDVVEADHITRQYLESTMYGLFSRKHKWYYLSKQTPEELYFFKIFESDPGGVRCLERLF</sequence>
<dbReference type="EMBL" id="MU003728">
    <property type="protein sequence ID" value="KAF2801729.1"/>
    <property type="molecule type" value="Genomic_DNA"/>
</dbReference>